<reference evidence="2 3" key="1">
    <citation type="submission" date="2020-02" db="EMBL/GenBank/DDBJ databases">
        <title>Whole-genome analyses of novel actinobacteria.</title>
        <authorList>
            <person name="Sahin N."/>
            <person name="Tokatli A."/>
        </authorList>
    </citation>
    <scope>NUCLEOTIDE SEQUENCE [LARGE SCALE GENOMIC DNA]</scope>
    <source>
        <strain evidence="2 3">YC504</strain>
    </source>
</reference>
<dbReference type="AlphaFoldDB" id="A0A6G4XPP9"/>
<feature type="region of interest" description="Disordered" evidence="1">
    <location>
        <begin position="42"/>
        <end position="61"/>
    </location>
</feature>
<dbReference type="RefSeq" id="WP_165334617.1">
    <property type="nucleotide sequence ID" value="NZ_JAAKZW010000136.1"/>
</dbReference>
<dbReference type="EMBL" id="JAAKZW010000136">
    <property type="protein sequence ID" value="NGO79172.1"/>
    <property type="molecule type" value="Genomic_DNA"/>
</dbReference>
<feature type="compositionally biased region" description="Polar residues" evidence="1">
    <location>
        <begin position="51"/>
        <end position="61"/>
    </location>
</feature>
<comment type="caution">
    <text evidence="2">The sequence shown here is derived from an EMBL/GenBank/DDBJ whole genome shotgun (WGS) entry which is preliminary data.</text>
</comment>
<name>A0A6G4XPP9_9ACTN</name>
<keyword evidence="3" id="KW-1185">Reference proteome</keyword>
<evidence type="ECO:0000313" key="2">
    <source>
        <dbReference type="EMBL" id="NGO79172.1"/>
    </source>
</evidence>
<evidence type="ECO:0000313" key="3">
    <source>
        <dbReference type="Proteomes" id="UP000481109"/>
    </source>
</evidence>
<organism evidence="2 3">
    <name type="scientific">Streptomyces mesophilus</name>
    <dbReference type="NCBI Taxonomy" id="1775132"/>
    <lineage>
        <taxon>Bacteria</taxon>
        <taxon>Bacillati</taxon>
        <taxon>Actinomycetota</taxon>
        <taxon>Actinomycetes</taxon>
        <taxon>Kitasatosporales</taxon>
        <taxon>Streptomycetaceae</taxon>
        <taxon>Streptomyces</taxon>
    </lineage>
</organism>
<evidence type="ECO:0000256" key="1">
    <source>
        <dbReference type="SAM" id="MobiDB-lite"/>
    </source>
</evidence>
<gene>
    <name evidence="2" type="ORF">G6045_26470</name>
</gene>
<sequence>MGRRIRMSGALRAGTPTAGTPMAAAVLAGLLTVITVTACSSGADDARSPAKTPSASESSGKTALTWDFEHIVTDFSGEISDVAALAENDIWAVATDQRTLDDPVHLLHFDGKEWKREPVPEALGESSSPPKLEEIGDARIWLRPQGPPPSHIPPGQEPPHAGEGWAAWDGTSWTEVAVPPPVGVDSLEAAATDDIWALSGEESALHWDGTRWNTYRLPYTAADLTIAGPDDVWAVGRRATGPGTELDYGTYGQPAAMHWDGTSWKAVETPVVRFDEPLPPEASASLGQVFAMDDGEVRAYGTNTYNHGEVENEPAEGYIRWRRDGTKWVDQRPAPGQCELRTPLEQDDKGLFLDGNWYLTEAGDCVKIKRHRLPVDTGARKNSNQSLWLEEIHRVPGTDEWLGAGHVQVNQSGDPFGAPVVVRLTRGGQQ</sequence>
<proteinExistence type="predicted"/>
<dbReference type="Proteomes" id="UP000481109">
    <property type="component" value="Unassembled WGS sequence"/>
</dbReference>
<protein>
    <submittedName>
        <fullName evidence="2">Uncharacterized protein</fullName>
    </submittedName>
</protein>
<accession>A0A6G4XPP9</accession>